<dbReference type="Proteomes" id="UP000489600">
    <property type="component" value="Unassembled WGS sequence"/>
</dbReference>
<dbReference type="PANTHER" id="PTHR48011">
    <property type="entry name" value="CCR4-NOT TRANSCRIPTIONAL COMPLEX SUBUNIT CAF120-RELATED"/>
    <property type="match status" value="1"/>
</dbReference>
<name>A0A565BMT0_9BRAS</name>
<dbReference type="GO" id="GO:0005524">
    <property type="term" value="F:ATP binding"/>
    <property type="evidence" value="ECO:0007669"/>
    <property type="project" value="InterPro"/>
</dbReference>
<dbReference type="SUPFAM" id="SSF56112">
    <property type="entry name" value="Protein kinase-like (PK-like)"/>
    <property type="match status" value="1"/>
</dbReference>
<dbReference type="AlphaFoldDB" id="A0A565BMT0"/>
<evidence type="ECO:0000313" key="3">
    <source>
        <dbReference type="Proteomes" id="UP000489600"/>
    </source>
</evidence>
<dbReference type="InterPro" id="IPR052751">
    <property type="entry name" value="Plant_MAPKKK"/>
</dbReference>
<gene>
    <name evidence="2" type="ORF">ANE_LOCUS13346</name>
</gene>
<dbReference type="Gene3D" id="1.10.510.10">
    <property type="entry name" value="Transferase(Phosphotransferase) domain 1"/>
    <property type="match status" value="1"/>
</dbReference>
<accession>A0A565BMT0</accession>
<dbReference type="PROSITE" id="PS00108">
    <property type="entry name" value="PROTEIN_KINASE_ST"/>
    <property type="match status" value="1"/>
</dbReference>
<dbReference type="PANTHER" id="PTHR48011:SF52">
    <property type="entry name" value="PROTEIN KINASE FAMILY PROTEIN-RELATED"/>
    <property type="match status" value="1"/>
</dbReference>
<dbReference type="InterPro" id="IPR011009">
    <property type="entry name" value="Kinase-like_dom_sf"/>
</dbReference>
<dbReference type="InterPro" id="IPR000719">
    <property type="entry name" value="Prot_kinase_dom"/>
</dbReference>
<dbReference type="GO" id="GO:0007165">
    <property type="term" value="P:signal transduction"/>
    <property type="evidence" value="ECO:0007669"/>
    <property type="project" value="TreeGrafter"/>
</dbReference>
<keyword evidence="3" id="KW-1185">Reference proteome</keyword>
<dbReference type="GO" id="GO:0004672">
    <property type="term" value="F:protein kinase activity"/>
    <property type="evidence" value="ECO:0007669"/>
    <property type="project" value="InterPro"/>
</dbReference>
<sequence length="324" mass="36608">MDVMCEGPLCVDELSLKHVRVLGRGTYGSVSLEEHPINGFYAKKTSSMHVKENLEKELRIMHRFRNHPRIVQASSDSIHLDLSMIFDECHIYMEYASEGTLLEKISALQGKPLPENVIGRSTRMILQGLEALHSRGYVHCDLKPANVLLFPSTTLGDPWDVKLADFGLSKEPNTDPRSMFAGTKKYMSPESVGPDGLIGPALDIWSLGCMVYEMFGGKAIEMGDSYEWRLDQDISPVTKDFLRLCHTMHPLSRASATELLNHPFITQRNSIPRPIPTRSPIRQQDLTFALMFTRRICGPLPTPIGPTRRQQEATEMVPRYKLWG</sequence>
<evidence type="ECO:0000313" key="2">
    <source>
        <dbReference type="EMBL" id="VVB02902.1"/>
    </source>
</evidence>
<proteinExistence type="predicted"/>
<dbReference type="SMART" id="SM00220">
    <property type="entry name" value="S_TKc"/>
    <property type="match status" value="1"/>
</dbReference>
<feature type="domain" description="Protein kinase" evidence="1">
    <location>
        <begin position="16"/>
        <end position="265"/>
    </location>
</feature>
<evidence type="ECO:0000259" key="1">
    <source>
        <dbReference type="PROSITE" id="PS50011"/>
    </source>
</evidence>
<reference evidence="2" key="1">
    <citation type="submission" date="2019-07" db="EMBL/GenBank/DDBJ databases">
        <authorList>
            <person name="Dittberner H."/>
        </authorList>
    </citation>
    <scope>NUCLEOTIDE SEQUENCE [LARGE SCALE GENOMIC DNA]</scope>
</reference>
<dbReference type="PROSITE" id="PS50011">
    <property type="entry name" value="PROTEIN_KINASE_DOM"/>
    <property type="match status" value="1"/>
</dbReference>
<dbReference type="OrthoDB" id="10252171at2759"/>
<dbReference type="EMBL" id="CABITT030000004">
    <property type="protein sequence ID" value="VVB02902.1"/>
    <property type="molecule type" value="Genomic_DNA"/>
</dbReference>
<dbReference type="Pfam" id="PF00069">
    <property type="entry name" value="Pkinase"/>
    <property type="match status" value="1"/>
</dbReference>
<comment type="caution">
    <text evidence="2">The sequence shown here is derived from an EMBL/GenBank/DDBJ whole genome shotgun (WGS) entry which is preliminary data.</text>
</comment>
<organism evidence="2 3">
    <name type="scientific">Arabis nemorensis</name>
    <dbReference type="NCBI Taxonomy" id="586526"/>
    <lineage>
        <taxon>Eukaryota</taxon>
        <taxon>Viridiplantae</taxon>
        <taxon>Streptophyta</taxon>
        <taxon>Embryophyta</taxon>
        <taxon>Tracheophyta</taxon>
        <taxon>Spermatophyta</taxon>
        <taxon>Magnoliopsida</taxon>
        <taxon>eudicotyledons</taxon>
        <taxon>Gunneridae</taxon>
        <taxon>Pentapetalae</taxon>
        <taxon>rosids</taxon>
        <taxon>malvids</taxon>
        <taxon>Brassicales</taxon>
        <taxon>Brassicaceae</taxon>
        <taxon>Arabideae</taxon>
        <taxon>Arabis</taxon>
    </lineage>
</organism>
<dbReference type="InterPro" id="IPR008271">
    <property type="entry name" value="Ser/Thr_kinase_AS"/>
</dbReference>
<protein>
    <recommendedName>
        <fullName evidence="1">Protein kinase domain-containing protein</fullName>
    </recommendedName>
</protein>